<dbReference type="RefSeq" id="WP_090039811.1">
    <property type="nucleotide sequence ID" value="NZ_FOKI01000007.1"/>
</dbReference>
<feature type="transmembrane region" description="Helical" evidence="1">
    <location>
        <begin position="37"/>
        <end position="56"/>
    </location>
</feature>
<dbReference type="Proteomes" id="UP000198619">
    <property type="component" value="Unassembled WGS sequence"/>
</dbReference>
<proteinExistence type="predicted"/>
<dbReference type="AlphaFoldDB" id="A0A1I0X6K8"/>
<accession>A0A1I0X6K8</accession>
<organism evidence="2 3">
    <name type="scientific">Clostridium frigidicarnis</name>
    <dbReference type="NCBI Taxonomy" id="84698"/>
    <lineage>
        <taxon>Bacteria</taxon>
        <taxon>Bacillati</taxon>
        <taxon>Bacillota</taxon>
        <taxon>Clostridia</taxon>
        <taxon>Eubacteriales</taxon>
        <taxon>Clostridiaceae</taxon>
        <taxon>Clostridium</taxon>
    </lineage>
</organism>
<evidence type="ECO:0000256" key="1">
    <source>
        <dbReference type="SAM" id="Phobius"/>
    </source>
</evidence>
<evidence type="ECO:0000313" key="2">
    <source>
        <dbReference type="EMBL" id="SFA96561.1"/>
    </source>
</evidence>
<reference evidence="2 3" key="1">
    <citation type="submission" date="2016-10" db="EMBL/GenBank/DDBJ databases">
        <authorList>
            <person name="de Groot N.N."/>
        </authorList>
    </citation>
    <scope>NUCLEOTIDE SEQUENCE [LARGE SCALE GENOMIC DNA]</scope>
    <source>
        <strain evidence="2 3">DSM 12271</strain>
    </source>
</reference>
<dbReference type="EMBL" id="FOKI01000007">
    <property type="protein sequence ID" value="SFA96561.1"/>
    <property type="molecule type" value="Genomic_DNA"/>
</dbReference>
<name>A0A1I0X6K8_9CLOT</name>
<evidence type="ECO:0000313" key="3">
    <source>
        <dbReference type="Proteomes" id="UP000198619"/>
    </source>
</evidence>
<gene>
    <name evidence="2" type="ORF">SAMN04488528_1007108</name>
</gene>
<feature type="transmembrane region" description="Helical" evidence="1">
    <location>
        <begin position="12"/>
        <end position="31"/>
    </location>
</feature>
<keyword evidence="1" id="KW-0812">Transmembrane</keyword>
<protein>
    <submittedName>
        <fullName evidence="2">Uncharacterized protein</fullName>
    </submittedName>
</protein>
<sequence length="86" mass="9829">MINSIKKYKVIILFSISFVILSVSIVIAQFSPLNEKVSSIITLFLFDTAMLAMIFNENDKNNKYTKSRIFALIVVKHIQKNNKSVC</sequence>
<keyword evidence="1" id="KW-0472">Membrane</keyword>
<keyword evidence="1" id="KW-1133">Transmembrane helix</keyword>
<keyword evidence="3" id="KW-1185">Reference proteome</keyword>